<protein>
    <submittedName>
        <fullName evidence="5">Class I SAM-dependent methyltransferase</fullName>
    </submittedName>
</protein>
<evidence type="ECO:0000256" key="2">
    <source>
        <dbReference type="ARBA" id="ARBA00022679"/>
    </source>
</evidence>
<evidence type="ECO:0000259" key="4">
    <source>
        <dbReference type="Pfam" id="PF13649"/>
    </source>
</evidence>
<gene>
    <name evidence="5" type="ORF">JFL75_18655</name>
</gene>
<dbReference type="GO" id="GO:0008168">
    <property type="term" value="F:methyltransferase activity"/>
    <property type="evidence" value="ECO:0007669"/>
    <property type="project" value="UniProtKB-KW"/>
</dbReference>
<dbReference type="PANTHER" id="PTHR43464:SF19">
    <property type="entry name" value="UBIQUINONE BIOSYNTHESIS O-METHYLTRANSFERASE, MITOCHONDRIAL"/>
    <property type="match status" value="1"/>
</dbReference>
<keyword evidence="2" id="KW-0808">Transferase</keyword>
<reference evidence="5" key="1">
    <citation type="submission" date="2021-01" db="EMBL/GenBank/DDBJ databases">
        <title>Description of Breznakiella homolactica.</title>
        <authorList>
            <person name="Song Y."/>
            <person name="Brune A."/>
        </authorList>
    </citation>
    <scope>NUCLEOTIDE SEQUENCE</scope>
    <source>
        <strain evidence="5">RmG30</strain>
    </source>
</reference>
<keyword evidence="1 5" id="KW-0489">Methyltransferase</keyword>
<evidence type="ECO:0000256" key="1">
    <source>
        <dbReference type="ARBA" id="ARBA00022603"/>
    </source>
</evidence>
<evidence type="ECO:0000313" key="5">
    <source>
        <dbReference type="EMBL" id="QQO08927.1"/>
    </source>
</evidence>
<dbReference type="GO" id="GO:0032259">
    <property type="term" value="P:methylation"/>
    <property type="evidence" value="ECO:0007669"/>
    <property type="project" value="UniProtKB-KW"/>
</dbReference>
<dbReference type="Gene3D" id="2.20.25.110">
    <property type="entry name" value="S-adenosyl-L-methionine-dependent methyltransferases"/>
    <property type="match status" value="1"/>
</dbReference>
<organism evidence="5 6">
    <name type="scientific">Breznakiella homolactica</name>
    <dbReference type="NCBI Taxonomy" id="2798577"/>
    <lineage>
        <taxon>Bacteria</taxon>
        <taxon>Pseudomonadati</taxon>
        <taxon>Spirochaetota</taxon>
        <taxon>Spirochaetia</taxon>
        <taxon>Spirochaetales</taxon>
        <taxon>Breznakiellaceae</taxon>
        <taxon>Breznakiella</taxon>
    </lineage>
</organism>
<dbReference type="EMBL" id="CP067089">
    <property type="protein sequence ID" value="QQO08927.1"/>
    <property type="molecule type" value="Genomic_DNA"/>
</dbReference>
<dbReference type="AlphaFoldDB" id="A0A7T8B9W9"/>
<keyword evidence="3" id="KW-0949">S-adenosyl-L-methionine</keyword>
<dbReference type="SUPFAM" id="SSF53335">
    <property type="entry name" value="S-adenosyl-L-methionine-dependent methyltransferases"/>
    <property type="match status" value="1"/>
</dbReference>
<dbReference type="InterPro" id="IPR041698">
    <property type="entry name" value="Methyltransf_25"/>
</dbReference>
<sequence length="251" mass="28558">MGIKKEWFEDERFWESFAPIMFDEDRWAEVPAVADGALRLSGLEDAGNARILDLCCGMGRIANEFSRRGFAVTGVDITPSYLEAAKENAAYEGLDGRFILNDVRSFREPDAFDLAVNLYTSFGYFENPADDELFVRNACDSLKSGGVFIIETQGKELAVRDFVDNEWFERAGFTVLTEYFCVDSWAGLGHRWILIKDGKRLERSFVRRLYSAAELRYLFLEAGFSAVHTYGEWDGSPYDQDARMMITVGIK</sequence>
<evidence type="ECO:0000256" key="3">
    <source>
        <dbReference type="ARBA" id="ARBA00022691"/>
    </source>
</evidence>
<proteinExistence type="predicted"/>
<feature type="domain" description="Methyltransferase" evidence="4">
    <location>
        <begin position="51"/>
        <end position="146"/>
    </location>
</feature>
<dbReference type="Pfam" id="PF13649">
    <property type="entry name" value="Methyltransf_25"/>
    <property type="match status" value="1"/>
</dbReference>
<dbReference type="InterPro" id="IPR029063">
    <property type="entry name" value="SAM-dependent_MTases_sf"/>
</dbReference>
<name>A0A7T8B9W9_9SPIR</name>
<dbReference type="PANTHER" id="PTHR43464">
    <property type="entry name" value="METHYLTRANSFERASE"/>
    <property type="match status" value="1"/>
</dbReference>
<dbReference type="KEGG" id="bhc:JFL75_18655"/>
<dbReference type="CDD" id="cd02440">
    <property type="entry name" value="AdoMet_MTases"/>
    <property type="match status" value="1"/>
</dbReference>
<dbReference type="Gene3D" id="3.40.50.150">
    <property type="entry name" value="Vaccinia Virus protein VP39"/>
    <property type="match status" value="1"/>
</dbReference>
<keyword evidence="6" id="KW-1185">Reference proteome</keyword>
<dbReference type="RefSeq" id="WP_215626233.1">
    <property type="nucleotide sequence ID" value="NZ_CP067089.2"/>
</dbReference>
<evidence type="ECO:0000313" key="6">
    <source>
        <dbReference type="Proteomes" id="UP000595917"/>
    </source>
</evidence>
<accession>A0A7T8B9W9</accession>
<dbReference type="Proteomes" id="UP000595917">
    <property type="component" value="Chromosome"/>
</dbReference>